<dbReference type="AlphaFoldDB" id="M6VT27"/>
<gene>
    <name evidence="1" type="ORF">LEP1GSC133_0953</name>
</gene>
<sequence length="46" mass="5303">MSKVDEILIKKGIAYSETKHLTVSHKWLNNGLLGKTFNKNVVMFLR</sequence>
<reference evidence="1 2" key="1">
    <citation type="submission" date="2013-01" db="EMBL/GenBank/DDBJ databases">
        <authorList>
            <person name="Harkins D.M."/>
            <person name="Durkin A.S."/>
            <person name="Brinkac L.M."/>
            <person name="Haft D.H."/>
            <person name="Selengut J.D."/>
            <person name="Sanka R."/>
            <person name="DePew J."/>
            <person name="Purushe J."/>
            <person name="Picardeau M."/>
            <person name="Werts C."/>
            <person name="Goarant C."/>
            <person name="Vinetz J.M."/>
            <person name="Sutton G.G."/>
            <person name="Nierman W.C."/>
            <person name="Fouts D.E."/>
        </authorList>
    </citation>
    <scope>NUCLEOTIDE SEQUENCE [LARGE SCALE GENOMIC DNA]</scope>
    <source>
        <strain evidence="1 2">200901868</strain>
    </source>
</reference>
<protein>
    <submittedName>
        <fullName evidence="1">Uncharacterized protein</fullName>
    </submittedName>
</protein>
<name>M6VT27_LEPBO</name>
<proteinExistence type="predicted"/>
<comment type="caution">
    <text evidence="1">The sequence shown here is derived from an EMBL/GenBank/DDBJ whole genome shotgun (WGS) entry which is preliminary data.</text>
</comment>
<evidence type="ECO:0000313" key="1">
    <source>
        <dbReference type="EMBL" id="EMO60652.1"/>
    </source>
</evidence>
<dbReference type="Proteomes" id="UP000012159">
    <property type="component" value="Unassembled WGS sequence"/>
</dbReference>
<accession>M6VT27</accession>
<evidence type="ECO:0000313" key="2">
    <source>
        <dbReference type="Proteomes" id="UP000012159"/>
    </source>
</evidence>
<dbReference type="EMBL" id="AKWF02000123">
    <property type="protein sequence ID" value="EMO60652.1"/>
    <property type="molecule type" value="Genomic_DNA"/>
</dbReference>
<organism evidence="1 2">
    <name type="scientific">Leptospira borgpetersenii serovar Pomona str. 200901868</name>
    <dbReference type="NCBI Taxonomy" id="1192866"/>
    <lineage>
        <taxon>Bacteria</taxon>
        <taxon>Pseudomonadati</taxon>
        <taxon>Spirochaetota</taxon>
        <taxon>Spirochaetia</taxon>
        <taxon>Leptospirales</taxon>
        <taxon>Leptospiraceae</taxon>
        <taxon>Leptospira</taxon>
    </lineage>
</organism>